<dbReference type="OrthoDB" id="191334at2759"/>
<proteinExistence type="predicted"/>
<keyword evidence="3" id="KW-0808">Transferase</keyword>
<dbReference type="SMART" id="SM00849">
    <property type="entry name" value="Lactamase_B"/>
    <property type="match status" value="1"/>
</dbReference>
<dbReference type="Pfam" id="PF17778">
    <property type="entry name" value="WHD_BLACT"/>
    <property type="match status" value="1"/>
</dbReference>
<dbReference type="SUPFAM" id="SSF56281">
    <property type="entry name" value="Metallo-hydrolase/oxidoreductase"/>
    <property type="match status" value="1"/>
</dbReference>
<organism evidence="7 8">
    <name type="scientific">Phtheirospermum japonicum</name>
    <dbReference type="NCBI Taxonomy" id="374723"/>
    <lineage>
        <taxon>Eukaryota</taxon>
        <taxon>Viridiplantae</taxon>
        <taxon>Streptophyta</taxon>
        <taxon>Embryophyta</taxon>
        <taxon>Tracheophyta</taxon>
        <taxon>Spermatophyta</taxon>
        <taxon>Magnoliopsida</taxon>
        <taxon>eudicotyledons</taxon>
        <taxon>Gunneridae</taxon>
        <taxon>Pentapetalae</taxon>
        <taxon>asterids</taxon>
        <taxon>lamiids</taxon>
        <taxon>Lamiales</taxon>
        <taxon>Orobanchaceae</taxon>
        <taxon>Orobanchaceae incertae sedis</taxon>
        <taxon>Phtheirospermum</taxon>
    </lineage>
</organism>
<protein>
    <recommendedName>
        <fullName evidence="6">Metallo-beta-lactamase domain-containing protein</fullName>
    </recommendedName>
</protein>
<dbReference type="InterPro" id="IPR044174">
    <property type="entry name" value="BC10-like"/>
</dbReference>
<evidence type="ECO:0000256" key="3">
    <source>
        <dbReference type="ARBA" id="ARBA00022679"/>
    </source>
</evidence>
<evidence type="ECO:0000256" key="1">
    <source>
        <dbReference type="ARBA" id="ARBA00004606"/>
    </source>
</evidence>
<dbReference type="Gene3D" id="1.10.10.10">
    <property type="entry name" value="Winged helix-like DNA-binding domain superfamily/Winged helix DNA-binding domain"/>
    <property type="match status" value="1"/>
</dbReference>
<dbReference type="GO" id="GO:0016757">
    <property type="term" value="F:glycosyltransferase activity"/>
    <property type="evidence" value="ECO:0007669"/>
    <property type="project" value="UniProtKB-KW"/>
</dbReference>
<dbReference type="InterPro" id="IPR036866">
    <property type="entry name" value="RibonucZ/Hydroxyglut_hydro"/>
</dbReference>
<evidence type="ECO:0000256" key="2">
    <source>
        <dbReference type="ARBA" id="ARBA00022676"/>
    </source>
</evidence>
<evidence type="ECO:0000313" key="8">
    <source>
        <dbReference type="Proteomes" id="UP000653305"/>
    </source>
</evidence>
<sequence>MGTQKVNLAVIIKNPSNDDEFVLIKQNPPPKFNDPEYDSYQDSDLWDLPSVQLSPLDSPLSSNQVKIEAEENYLLELLNQFDFDSAVNQVFEQVGLEKTIKVKWNFSKLIEEPEFGPGIPVKTVYIVGKLETHDGKLEDCSKWMSTKECADLLLEVKPCNDRVGSLVVVGLLNDSMQFANSNIPPTLRSQEYPPGVKVVPMRSRTAKPFHTTNLVVFAPRNNYDDVVGGDNFVANGDALIIDPGCSSTMHKELEQIITALPRKLIVFVTHHHHDHVDGLSVVQKYNPDATLLAHENTFRRIRKDDWSLGYIPVVGSEEICIGGQRCSILSLSISKCVELINLCYFSQGSSLLDITSGGNMSDYFRTTYKFMELSPHVLIPMHGRINMWPKHMLCGYLKNRRNRESTILKAIEDGAKTLFDIVASTYADVDRSLWIHAASNVRLHVDHLAEQNKLPKDFSMQKFQSTFKIFKVLGAGAVAGIAVFYSFRQIGMIINDHFKKFVLYEDLSLSSLNAFPPLFSSAPSSHHPCQQQCNNISNTTQSFKEWISPNDLWHSMSDEELRWRASMVPRIVDYPFNRTRKVAFMFLTRGKLPLAPLWEMFFKGHEGLFSIYLHTLPEFTNEPDKSSVFYKRRIPSKLVQWGKSTMIDAERRLLANALLDFTNERFVLLSETCIPLFNFSTIYIHLINANQSFLSTFDDPRPIGRGRYNKRMGPAIELSDWRKGSQWFEVNRELALAIVSDVTYYPIFRNHCLPPCYMDEHYLPTLVTKICPNLTSNMTITWTDWSEGGSHPRMFKRNDVTQGFLESIRNGFNCTYNGEMSSICYLFTRKFHPSTLQPLLKIAPKLLGFSP</sequence>
<comment type="caution">
    <text evidence="7">The sequence shown here is derived from an EMBL/GenBank/DDBJ whole genome shotgun (WGS) entry which is preliminary data.</text>
</comment>
<name>A0A830BCN3_9LAMI</name>
<keyword evidence="5" id="KW-0325">Glycoprotein</keyword>
<keyword evidence="4" id="KW-0472">Membrane</keyword>
<evidence type="ECO:0000256" key="5">
    <source>
        <dbReference type="ARBA" id="ARBA00023180"/>
    </source>
</evidence>
<dbReference type="InterPro" id="IPR036388">
    <property type="entry name" value="WH-like_DNA-bd_sf"/>
</dbReference>
<keyword evidence="8" id="KW-1185">Reference proteome</keyword>
<dbReference type="InterPro" id="IPR003406">
    <property type="entry name" value="Glyco_trans_14"/>
</dbReference>
<dbReference type="InterPro" id="IPR001279">
    <property type="entry name" value="Metallo-B-lactamas"/>
</dbReference>
<dbReference type="Pfam" id="PF00753">
    <property type="entry name" value="Lactamase_B"/>
    <property type="match status" value="1"/>
</dbReference>
<evidence type="ECO:0000256" key="4">
    <source>
        <dbReference type="ARBA" id="ARBA00023136"/>
    </source>
</evidence>
<dbReference type="Proteomes" id="UP000653305">
    <property type="component" value="Unassembled WGS sequence"/>
</dbReference>
<gene>
    <name evidence="7" type="ORF">PHJA_000680700</name>
</gene>
<dbReference type="PANTHER" id="PTHR31042:SF91">
    <property type="entry name" value="CORE-2_I-BRANCHING BETA-1,6-N-ACETYLGLUCOSAMINYLTRANSFERASE FAMILY PROTEIN"/>
    <property type="match status" value="1"/>
</dbReference>
<evidence type="ECO:0000259" key="6">
    <source>
        <dbReference type="SMART" id="SM00849"/>
    </source>
</evidence>
<evidence type="ECO:0000313" key="7">
    <source>
        <dbReference type="EMBL" id="GFP85370.1"/>
    </source>
</evidence>
<reference evidence="7" key="1">
    <citation type="submission" date="2020-07" db="EMBL/GenBank/DDBJ databases">
        <title>Ethylene signaling mediates host invasion by parasitic plants.</title>
        <authorList>
            <person name="Yoshida S."/>
        </authorList>
    </citation>
    <scope>NUCLEOTIDE SEQUENCE</scope>
    <source>
        <strain evidence="7">Okayama</strain>
    </source>
</reference>
<accession>A0A830BCN3</accession>
<dbReference type="FunFam" id="1.10.10.10:FF:000534">
    <property type="entry name" value="Metallo-hydrolase/oxidoreductase superfamily protein"/>
    <property type="match status" value="1"/>
</dbReference>
<dbReference type="EMBL" id="BMAC01000104">
    <property type="protein sequence ID" value="GFP85370.1"/>
    <property type="molecule type" value="Genomic_DNA"/>
</dbReference>
<keyword evidence="2" id="KW-0328">Glycosyltransferase</keyword>
<dbReference type="Gene3D" id="3.60.15.10">
    <property type="entry name" value="Ribonuclease Z/Hydroxyacylglutathione hydrolase-like"/>
    <property type="match status" value="1"/>
</dbReference>
<dbReference type="Pfam" id="PF02485">
    <property type="entry name" value="Branch"/>
    <property type="match status" value="1"/>
</dbReference>
<dbReference type="AlphaFoldDB" id="A0A830BCN3"/>
<comment type="subcellular location">
    <subcellularLocation>
        <location evidence="1">Membrane</location>
        <topology evidence="1">Single-pass type II membrane protein</topology>
    </subcellularLocation>
</comment>
<dbReference type="GO" id="GO:0016020">
    <property type="term" value="C:membrane"/>
    <property type="evidence" value="ECO:0007669"/>
    <property type="project" value="UniProtKB-SubCell"/>
</dbReference>
<feature type="domain" description="Metallo-beta-lactamase" evidence="6">
    <location>
        <begin position="228"/>
        <end position="382"/>
    </location>
</feature>
<dbReference type="InterPro" id="IPR041516">
    <property type="entry name" value="LACTB2_WH"/>
</dbReference>
<dbReference type="PANTHER" id="PTHR31042">
    <property type="entry name" value="CORE-2/I-BRANCHING BETA-1,6-N-ACETYLGLUCOSAMINYLTRANSFERASE FAMILY PROTEIN-RELATED"/>
    <property type="match status" value="1"/>
</dbReference>